<dbReference type="RefSeq" id="WP_124978618.1">
    <property type="nucleotide sequence ID" value="NZ_BDQK01000016.1"/>
</dbReference>
<dbReference type="InterPro" id="IPR011330">
    <property type="entry name" value="Glyco_hydro/deAcase_b/a-brl"/>
</dbReference>
<dbReference type="CDD" id="cd10796">
    <property type="entry name" value="GH57N_APU"/>
    <property type="match status" value="1"/>
</dbReference>
<dbReference type="SUPFAM" id="SSF88713">
    <property type="entry name" value="Glycoside hydrolase/deacetylase"/>
    <property type="match status" value="1"/>
</dbReference>
<dbReference type="GO" id="GO:0016787">
    <property type="term" value="F:hydrolase activity"/>
    <property type="evidence" value="ECO:0007669"/>
    <property type="project" value="UniProtKB-KW"/>
</dbReference>
<proteinExistence type="inferred from homology"/>
<evidence type="ECO:0000256" key="3">
    <source>
        <dbReference type="RuleBase" id="RU361196"/>
    </source>
</evidence>
<dbReference type="CDD" id="cd00241">
    <property type="entry name" value="DOMON_like"/>
    <property type="match status" value="1"/>
</dbReference>
<keyword evidence="6" id="KW-1185">Reference proteome</keyword>
<evidence type="ECO:0000256" key="2">
    <source>
        <dbReference type="ARBA" id="ARBA00023277"/>
    </source>
</evidence>
<keyword evidence="2 3" id="KW-0119">Carbohydrate metabolism</keyword>
<evidence type="ECO:0000313" key="6">
    <source>
        <dbReference type="Proteomes" id="UP000287247"/>
    </source>
</evidence>
<dbReference type="InterPro" id="IPR052046">
    <property type="entry name" value="GH57_Enzymes"/>
</dbReference>
<dbReference type="OrthoDB" id="9759321at2"/>
<evidence type="ECO:0000256" key="1">
    <source>
        <dbReference type="ARBA" id="ARBA00006821"/>
    </source>
</evidence>
<evidence type="ECO:0000313" key="5">
    <source>
        <dbReference type="EMBL" id="GBF82230.1"/>
    </source>
</evidence>
<organism evidence="5 6">
    <name type="scientific">Aphanothece sacrum FPU1</name>
    <dbReference type="NCBI Taxonomy" id="1920663"/>
    <lineage>
        <taxon>Bacteria</taxon>
        <taxon>Bacillati</taxon>
        <taxon>Cyanobacteriota</taxon>
        <taxon>Cyanophyceae</taxon>
        <taxon>Oscillatoriophycideae</taxon>
        <taxon>Chroococcales</taxon>
        <taxon>Aphanothecaceae</taxon>
        <taxon>Aphanothece</taxon>
    </lineage>
</organism>
<dbReference type="Proteomes" id="UP000287247">
    <property type="component" value="Unassembled WGS sequence"/>
</dbReference>
<evidence type="ECO:0000259" key="4">
    <source>
        <dbReference type="Pfam" id="PF03065"/>
    </source>
</evidence>
<dbReference type="Gene3D" id="3.20.110.10">
    <property type="entry name" value="Glycoside hydrolase 38, N terminal domain"/>
    <property type="match status" value="1"/>
</dbReference>
<feature type="domain" description="Glycoside hydrolase family 57 N-terminal" evidence="4">
    <location>
        <begin position="8"/>
        <end position="448"/>
    </location>
</feature>
<accession>A0A401ILU1</accession>
<dbReference type="PANTHER" id="PTHR36306:SF1">
    <property type="entry name" value="ALPHA-AMYLASE-RELATED"/>
    <property type="match status" value="1"/>
</dbReference>
<sequence length="749" mass="87051">MAHPLYVAFIWHQHQPLYKSREAVADAMGQYRMPWARLHGVKDYLDLVLVLEEYPQLHQTVNLVPSLILQLEDYAQGKGIDPYLALTLTPEEQLGHQQKQTIIKHFFDAHHRTLIDPHPRYAQLYEQKQEKGIRWCLENWSNQDYGDLLAWHNLAWIDPIFREKDPAIQAWFDQGKGFTLGDRKKIIAKHRQIISQIIPQHRKMQESGQLEITTTPYTHPILPLLADTNSGRVAIPQIELPQRRYQWPQDIPRHLRKAKEIYTDRFGIEPRGLWSSEQSVSPAILPYIAQAKFKWMCSDEAVLGWSLKHFFHRDETGNVYEPELIYRPYRIETLYGDISIVFRDHRLSDLIGFTYGGMDVRHAVTDLIGHLDAISRSLVEREPGNETTLQNPWLVTIALDGENCWEFYQEDGLPFLRELYKRLSQDEDIKLVTVGEFLQEFPATETIAADQLHSGSWVDGSFSTWIGDPVKNKAWDLLTEARKTLAKHPEATEETNPNAWEALFAAQGSDWFWWFGEGHSSNDDALFDELFREHLRGVYRALNEAIPIQLYEPLEDHAQKADHAPEGFIQPVIDGYGDEQDWHNAGRIEVGGAMGTMHKASAVQRLYYGLNHLKFYLRFDFKMGVEPGKDTPNELHLLWYYPGAKVYTSPAPLIDLPDQAPLNYYFHHHVGINLLTQSVWLQQAWNNHEWHPKNSRVEVAFNQCLELAIPWADLHREPDAWLHLVAIFADHGKFRSYLPENRFIELQIP</sequence>
<reference evidence="6" key="1">
    <citation type="submission" date="2017-05" db="EMBL/GenBank/DDBJ databases">
        <title>Physiological properties and genetic analysis related to exopolysaccharide production of fresh-water unicellular cyanobacterium Aphanothece sacrum, Suizenji Nori, that has been cultured as a food source in Japan.</title>
        <authorList>
            <person name="Kanesaki Y."/>
            <person name="Yoshikawa S."/>
            <person name="Ohki K."/>
        </authorList>
    </citation>
    <scope>NUCLEOTIDE SEQUENCE [LARGE SCALE GENOMIC DNA]</scope>
    <source>
        <strain evidence="6">FPU1</strain>
    </source>
</reference>
<dbReference type="AlphaFoldDB" id="A0A401ILU1"/>
<dbReference type="InterPro" id="IPR027291">
    <property type="entry name" value="Glyco_hydro_38_N_sf"/>
</dbReference>
<protein>
    <submittedName>
        <fullName evidence="5">Glycoside hydrolase</fullName>
    </submittedName>
</protein>
<keyword evidence="5" id="KW-0378">Hydrolase</keyword>
<dbReference type="InterPro" id="IPR004300">
    <property type="entry name" value="Glyco_hydro_57_N"/>
</dbReference>
<comment type="similarity">
    <text evidence="1 3">Belongs to the glycosyl hydrolase 57 family.</text>
</comment>
<dbReference type="EMBL" id="BDQK01000016">
    <property type="protein sequence ID" value="GBF82230.1"/>
    <property type="molecule type" value="Genomic_DNA"/>
</dbReference>
<dbReference type="PANTHER" id="PTHR36306">
    <property type="entry name" value="ALPHA-AMYLASE-RELATED-RELATED"/>
    <property type="match status" value="1"/>
</dbReference>
<name>A0A401ILU1_APHSA</name>
<dbReference type="GO" id="GO:0005975">
    <property type="term" value="P:carbohydrate metabolic process"/>
    <property type="evidence" value="ECO:0007669"/>
    <property type="project" value="InterPro"/>
</dbReference>
<dbReference type="Pfam" id="PF03065">
    <property type="entry name" value="Glyco_hydro_57"/>
    <property type="match status" value="1"/>
</dbReference>
<comment type="caution">
    <text evidence="5">The sequence shown here is derived from an EMBL/GenBank/DDBJ whole genome shotgun (WGS) entry which is preliminary data.</text>
</comment>
<gene>
    <name evidence="5" type="ORF">AsFPU1_3658</name>
</gene>